<keyword evidence="1" id="KW-0547">Nucleotide-binding</keyword>
<dbReference type="GO" id="GO:0031593">
    <property type="term" value="F:polyubiquitin modification-dependent protein binding"/>
    <property type="evidence" value="ECO:0007669"/>
    <property type="project" value="TreeGrafter"/>
</dbReference>
<proteinExistence type="predicted"/>
<dbReference type="GO" id="GO:0016887">
    <property type="term" value="F:ATP hydrolysis activity"/>
    <property type="evidence" value="ECO:0007669"/>
    <property type="project" value="TreeGrafter"/>
</dbReference>
<evidence type="ECO:0000256" key="2">
    <source>
        <dbReference type="ARBA" id="ARBA00022840"/>
    </source>
</evidence>
<dbReference type="InterPro" id="IPR027417">
    <property type="entry name" value="P-loop_NTPase"/>
</dbReference>
<dbReference type="AlphaFoldDB" id="A0AAD3MRP7"/>
<evidence type="ECO:0000313" key="4">
    <source>
        <dbReference type="EMBL" id="GLD59155.1"/>
    </source>
</evidence>
<dbReference type="EMBL" id="BRZM01004723">
    <property type="protein sequence ID" value="GLD59155.1"/>
    <property type="molecule type" value="Genomic_DNA"/>
</dbReference>
<dbReference type="Proteomes" id="UP001279410">
    <property type="component" value="Unassembled WGS sequence"/>
</dbReference>
<comment type="caution">
    <text evidence="4">The sequence shown here is derived from an EMBL/GenBank/DDBJ whole genome shotgun (WGS) entry which is preliminary data.</text>
</comment>
<feature type="region of interest" description="Disordered" evidence="3">
    <location>
        <begin position="90"/>
        <end position="130"/>
    </location>
</feature>
<dbReference type="GO" id="GO:0030970">
    <property type="term" value="P:retrograde protein transport, ER to cytosol"/>
    <property type="evidence" value="ECO:0007669"/>
    <property type="project" value="TreeGrafter"/>
</dbReference>
<dbReference type="Gene3D" id="3.40.50.300">
    <property type="entry name" value="P-loop containing nucleotide triphosphate hydrolases"/>
    <property type="match status" value="1"/>
</dbReference>
<dbReference type="PANTHER" id="PTHR23077:SF171">
    <property type="entry name" value="NUCLEAR VALOSIN-CONTAINING PROTEIN-LIKE"/>
    <property type="match status" value="1"/>
</dbReference>
<keyword evidence="5" id="KW-1185">Reference proteome</keyword>
<organism evidence="4 5">
    <name type="scientific">Lates japonicus</name>
    <name type="common">Japanese lates</name>
    <dbReference type="NCBI Taxonomy" id="270547"/>
    <lineage>
        <taxon>Eukaryota</taxon>
        <taxon>Metazoa</taxon>
        <taxon>Chordata</taxon>
        <taxon>Craniata</taxon>
        <taxon>Vertebrata</taxon>
        <taxon>Euteleostomi</taxon>
        <taxon>Actinopterygii</taxon>
        <taxon>Neopterygii</taxon>
        <taxon>Teleostei</taxon>
        <taxon>Neoteleostei</taxon>
        <taxon>Acanthomorphata</taxon>
        <taxon>Carangaria</taxon>
        <taxon>Carangaria incertae sedis</taxon>
        <taxon>Centropomidae</taxon>
        <taxon>Lates</taxon>
    </lineage>
</organism>
<sequence length="130" mass="14005">MDDFKSNPSAPRETVVEVPNITWEDIGGLDDEELQELVQTLLAKAIANEQANFISIKGPELLTMWLARQPHALSLLDELDSIARPVVATGDGGGASIVSSTTSTEMDGMSSEERLHHRATTDQTSSTLPS</sequence>
<feature type="compositionally biased region" description="Polar residues" evidence="3">
    <location>
        <begin position="121"/>
        <end position="130"/>
    </location>
</feature>
<name>A0AAD3MRP7_LATJO</name>
<dbReference type="GO" id="GO:0005634">
    <property type="term" value="C:nucleus"/>
    <property type="evidence" value="ECO:0007669"/>
    <property type="project" value="TreeGrafter"/>
</dbReference>
<evidence type="ECO:0000313" key="5">
    <source>
        <dbReference type="Proteomes" id="UP001279410"/>
    </source>
</evidence>
<dbReference type="GO" id="GO:0005524">
    <property type="term" value="F:ATP binding"/>
    <property type="evidence" value="ECO:0007669"/>
    <property type="project" value="UniProtKB-KW"/>
</dbReference>
<reference evidence="4" key="1">
    <citation type="submission" date="2022-08" db="EMBL/GenBank/DDBJ databases">
        <title>Genome sequencing of akame (Lates japonicus).</title>
        <authorList>
            <person name="Hashiguchi Y."/>
            <person name="Takahashi H."/>
        </authorList>
    </citation>
    <scope>NUCLEOTIDE SEQUENCE</scope>
    <source>
        <strain evidence="4">Kochi</strain>
    </source>
</reference>
<dbReference type="GO" id="GO:0051228">
    <property type="term" value="P:mitotic spindle disassembly"/>
    <property type="evidence" value="ECO:0007669"/>
    <property type="project" value="TreeGrafter"/>
</dbReference>
<dbReference type="GO" id="GO:0034098">
    <property type="term" value="C:VCP-NPL4-UFD1 AAA ATPase complex"/>
    <property type="evidence" value="ECO:0007669"/>
    <property type="project" value="TreeGrafter"/>
</dbReference>
<accession>A0AAD3MRP7</accession>
<keyword evidence="2" id="KW-0067">ATP-binding</keyword>
<protein>
    <submittedName>
        <fullName evidence="4">Transitional endoplasmic reticulum ATPase</fullName>
    </submittedName>
</protein>
<evidence type="ECO:0000256" key="3">
    <source>
        <dbReference type="SAM" id="MobiDB-lite"/>
    </source>
</evidence>
<dbReference type="PANTHER" id="PTHR23077">
    <property type="entry name" value="AAA-FAMILY ATPASE"/>
    <property type="match status" value="1"/>
</dbReference>
<gene>
    <name evidence="4" type="ORF">AKAME5_002890400</name>
</gene>
<evidence type="ECO:0000256" key="1">
    <source>
        <dbReference type="ARBA" id="ARBA00022741"/>
    </source>
</evidence>
<dbReference type="GO" id="GO:0005829">
    <property type="term" value="C:cytosol"/>
    <property type="evidence" value="ECO:0007669"/>
    <property type="project" value="TreeGrafter"/>
</dbReference>
<dbReference type="GO" id="GO:0097352">
    <property type="term" value="P:autophagosome maturation"/>
    <property type="evidence" value="ECO:0007669"/>
    <property type="project" value="TreeGrafter"/>
</dbReference>
<dbReference type="InterPro" id="IPR050168">
    <property type="entry name" value="AAA_ATPase_domain"/>
</dbReference>